<protein>
    <submittedName>
        <fullName evidence="1">Uncharacterized protein</fullName>
    </submittedName>
</protein>
<name>A0ACC2AYW9_DIPCM</name>
<sequence>MAQAFPSHPCAIPRLAVATNQFSCEVQKLYVTGFDSSSWHSCTLQHRKCKCQHRNGLRCQALLCCRNGKGFSSLQVCVGANRDSRQSRRAWSVSIALNIGGYTKECFSKGQRNCSYASQRCKSQEARPAKFEDGQVLDWQWTPTNLSSVMHGLDIGTDSEAEFDHSESMAVVGNLDDEAHLDYRVSNLAQAVAREDSQLAEQILDEMGNSSLMKEMQQIVEDIGELEEQLQELYEEVSKMIEEGDDDTARALVEANYDALAEQLESGADGIEQAAMLDVLAQLRMELRDFKEAEQLLEKAKGLMEKVSTPEPLVDSILEHMGSMYTALGKPKEALIFFNKSLEIQESLLGSDSPLLAKTLLGLAIAHHDLDNATKSIEIYQRVLAMLEESKGPYDESLAIPLTHLGHVLLEIDRMDEAEVFMRRALKILQKAHGLQDGRVGLATCALARVKSEQGDNDDAVRLYRKGLRIVKGCSNFDQDDPAFETARADLAELLSTIGRYEEAQELLEDILHAKEQALGPSDPQLVIHLHNLANSYAQSGNFTRSELLVRRSLKLVTASLGPTASQVSVPLELLATVLQHQRKHIEAEPLARQALVLRETAFGKDHPVVGDACNCLAAILHSLGRDAEALTLMYRVLKIQERELDHESPEIGLTLQLIAMLLDNLGRYAELQPLIERLERINAKAEAFMS</sequence>
<organism evidence="1 2">
    <name type="scientific">Diphasiastrum complanatum</name>
    <name type="common">Issler's clubmoss</name>
    <name type="synonym">Lycopodium complanatum</name>
    <dbReference type="NCBI Taxonomy" id="34168"/>
    <lineage>
        <taxon>Eukaryota</taxon>
        <taxon>Viridiplantae</taxon>
        <taxon>Streptophyta</taxon>
        <taxon>Embryophyta</taxon>
        <taxon>Tracheophyta</taxon>
        <taxon>Lycopodiopsida</taxon>
        <taxon>Lycopodiales</taxon>
        <taxon>Lycopodiaceae</taxon>
        <taxon>Lycopodioideae</taxon>
        <taxon>Diphasiastrum</taxon>
    </lineage>
</organism>
<reference evidence="2" key="1">
    <citation type="journal article" date="2024" name="Proc. Natl. Acad. Sci. U.S.A.">
        <title>Extraordinary preservation of gene collinearity over three hundred million years revealed in homosporous lycophytes.</title>
        <authorList>
            <person name="Li C."/>
            <person name="Wickell D."/>
            <person name="Kuo L.Y."/>
            <person name="Chen X."/>
            <person name="Nie B."/>
            <person name="Liao X."/>
            <person name="Peng D."/>
            <person name="Ji J."/>
            <person name="Jenkins J."/>
            <person name="Williams M."/>
            <person name="Shu S."/>
            <person name="Plott C."/>
            <person name="Barry K."/>
            <person name="Rajasekar S."/>
            <person name="Grimwood J."/>
            <person name="Han X."/>
            <person name="Sun S."/>
            <person name="Hou Z."/>
            <person name="He W."/>
            <person name="Dai G."/>
            <person name="Sun C."/>
            <person name="Schmutz J."/>
            <person name="Leebens-Mack J.H."/>
            <person name="Li F.W."/>
            <person name="Wang L."/>
        </authorList>
    </citation>
    <scope>NUCLEOTIDE SEQUENCE [LARGE SCALE GENOMIC DNA]</scope>
    <source>
        <strain evidence="2">cv. PW_Plant_1</strain>
    </source>
</reference>
<dbReference type="Proteomes" id="UP001162992">
    <property type="component" value="Chromosome 18"/>
</dbReference>
<gene>
    <name evidence="1" type="ORF">O6H91_18G009800</name>
</gene>
<proteinExistence type="predicted"/>
<keyword evidence="2" id="KW-1185">Reference proteome</keyword>
<comment type="caution">
    <text evidence="1">The sequence shown here is derived from an EMBL/GenBank/DDBJ whole genome shotgun (WGS) entry which is preliminary data.</text>
</comment>
<accession>A0ACC2AYW9</accession>
<evidence type="ECO:0000313" key="1">
    <source>
        <dbReference type="EMBL" id="KAJ7522422.1"/>
    </source>
</evidence>
<evidence type="ECO:0000313" key="2">
    <source>
        <dbReference type="Proteomes" id="UP001162992"/>
    </source>
</evidence>
<dbReference type="EMBL" id="CM055109">
    <property type="protein sequence ID" value="KAJ7522422.1"/>
    <property type="molecule type" value="Genomic_DNA"/>
</dbReference>